<evidence type="ECO:0000313" key="1">
    <source>
        <dbReference type="EMBL" id="MDR6891898.1"/>
    </source>
</evidence>
<reference evidence="1" key="1">
    <citation type="submission" date="2023-07" db="EMBL/GenBank/DDBJ databases">
        <title>Sequencing the genomes of 1000 actinobacteria strains.</title>
        <authorList>
            <person name="Klenk H.-P."/>
        </authorList>
    </citation>
    <scope>NUCLEOTIDE SEQUENCE</scope>
    <source>
        <strain evidence="1">DSM 13988</strain>
    </source>
</reference>
<proteinExistence type="predicted"/>
<dbReference type="Proteomes" id="UP001247307">
    <property type="component" value="Unassembled WGS sequence"/>
</dbReference>
<dbReference type="AlphaFoldDB" id="A0AAE3YH92"/>
<comment type="caution">
    <text evidence="1">The sequence shown here is derived from an EMBL/GenBank/DDBJ whole genome shotgun (WGS) entry which is preliminary data.</text>
</comment>
<keyword evidence="2" id="KW-1185">Reference proteome</keyword>
<sequence>MIELTDLEFDLALNEAMDNLPPRLAEVISGLGNVAVLVEDRYVPGPGEDPDLQLWGVYEGVPLTERTFDSEIGALPDAIILFKETFLQACETYDDVVDEIITTIVHEAAHHFGISDARLHELGWG</sequence>
<dbReference type="InterPro" id="IPR038555">
    <property type="entry name" value="Zincin_1_sf"/>
</dbReference>
<dbReference type="Gene3D" id="3.30.2010.20">
    <property type="match status" value="1"/>
</dbReference>
<accession>A0AAE3YH92</accession>
<gene>
    <name evidence="1" type="ORF">J2S35_000838</name>
</gene>
<organism evidence="1 2">
    <name type="scientific">Falsarthrobacter nasiphocae</name>
    <dbReference type="NCBI Taxonomy" id="189863"/>
    <lineage>
        <taxon>Bacteria</taxon>
        <taxon>Bacillati</taxon>
        <taxon>Actinomycetota</taxon>
        <taxon>Actinomycetes</taxon>
        <taxon>Micrococcales</taxon>
        <taxon>Micrococcaceae</taxon>
        <taxon>Falsarthrobacter</taxon>
    </lineage>
</organism>
<dbReference type="GO" id="GO:0006508">
    <property type="term" value="P:proteolysis"/>
    <property type="evidence" value="ECO:0007669"/>
    <property type="project" value="UniProtKB-KW"/>
</dbReference>
<dbReference type="Pfam" id="PF06262">
    <property type="entry name" value="Zincin_1"/>
    <property type="match status" value="1"/>
</dbReference>
<dbReference type="InterPro" id="IPR010428">
    <property type="entry name" value="Zincin_1"/>
</dbReference>
<dbReference type="EMBL" id="JAVDUI010000001">
    <property type="protein sequence ID" value="MDR6891898.1"/>
    <property type="molecule type" value="Genomic_DNA"/>
</dbReference>
<evidence type="ECO:0000313" key="2">
    <source>
        <dbReference type="Proteomes" id="UP001247307"/>
    </source>
</evidence>
<protein>
    <submittedName>
        <fullName evidence="1">Zn-dependent protease with MMP-like domain</fullName>
    </submittedName>
</protein>
<keyword evidence="1" id="KW-0378">Hydrolase</keyword>
<name>A0AAE3YH92_9MICC</name>
<keyword evidence="1" id="KW-0645">Protease</keyword>
<dbReference type="GO" id="GO:0008233">
    <property type="term" value="F:peptidase activity"/>
    <property type="evidence" value="ECO:0007669"/>
    <property type="project" value="UniProtKB-KW"/>
</dbReference>
<dbReference type="RefSeq" id="WP_309850201.1">
    <property type="nucleotide sequence ID" value="NZ_BAAAIU010000041.1"/>
</dbReference>
<dbReference type="CDD" id="cd12952">
    <property type="entry name" value="MMP_ACEL2062"/>
    <property type="match status" value="1"/>
</dbReference>
<dbReference type="SUPFAM" id="SSF55486">
    <property type="entry name" value="Metalloproteases ('zincins'), catalytic domain"/>
    <property type="match status" value="1"/>
</dbReference>